<name>A0A6J4GZC6_9FLAO</name>
<dbReference type="Proteomes" id="UP000479938">
    <property type="component" value="Unassembled WGS sequence"/>
</dbReference>
<keyword evidence="2" id="KW-1185">Reference proteome</keyword>
<accession>A0A6J4GZC6</accession>
<dbReference type="EMBL" id="CADCSU010000183">
    <property type="protein sequence ID" value="CAA9203351.1"/>
    <property type="molecule type" value="Genomic_DNA"/>
</dbReference>
<evidence type="ECO:0000313" key="1">
    <source>
        <dbReference type="EMBL" id="CAA9203351.1"/>
    </source>
</evidence>
<dbReference type="AlphaFoldDB" id="A0A6J4GZC6"/>
<gene>
    <name evidence="1" type="ORF">FLA105534_04583</name>
</gene>
<evidence type="ECO:0000313" key="2">
    <source>
        <dbReference type="Proteomes" id="UP000479938"/>
    </source>
</evidence>
<organism evidence="1 2">
    <name type="scientific">Flavobacterium bizetiae</name>
    <dbReference type="NCBI Taxonomy" id="2704140"/>
    <lineage>
        <taxon>Bacteria</taxon>
        <taxon>Pseudomonadati</taxon>
        <taxon>Bacteroidota</taxon>
        <taxon>Flavobacteriia</taxon>
        <taxon>Flavobacteriales</taxon>
        <taxon>Flavobacteriaceae</taxon>
        <taxon>Flavobacterium</taxon>
    </lineage>
</organism>
<proteinExistence type="predicted"/>
<reference evidence="1 2" key="1">
    <citation type="submission" date="2020-02" db="EMBL/GenBank/DDBJ databases">
        <authorList>
            <person name="Criscuolo A."/>
        </authorList>
    </citation>
    <scope>NUCLEOTIDE SEQUENCE [LARGE SCALE GENOMIC DNA]</scope>
    <source>
        <strain evidence="1">CIP105534</strain>
    </source>
</reference>
<sequence length="67" mass="7351">MLKTILNFKGVEVLSINEQKNVMGGAGTVICMIPWTPLPYYGPCIMEPQIKPVEPICKATIDGIECL</sequence>
<protein>
    <submittedName>
        <fullName evidence="1">Uncharacterized protein</fullName>
    </submittedName>
</protein>